<feature type="domain" description="GIY-YIG" evidence="3">
    <location>
        <begin position="17"/>
        <end position="94"/>
    </location>
</feature>
<evidence type="ECO:0000256" key="1">
    <source>
        <dbReference type="ARBA" id="ARBA00007435"/>
    </source>
</evidence>
<evidence type="ECO:0000259" key="3">
    <source>
        <dbReference type="PROSITE" id="PS50164"/>
    </source>
</evidence>
<comment type="caution">
    <text evidence="4">The sequence shown here is derived from an EMBL/GenBank/DDBJ whole genome shotgun (WGS) entry which is preliminary data.</text>
</comment>
<reference evidence="4 5" key="1">
    <citation type="submission" date="2012-04" db="EMBL/GenBank/DDBJ databases">
        <title>The Genome Sequence of Afipia broomeae ATCC 49717.</title>
        <authorList>
            <consortium name="The Broad Institute Genome Sequencing Platform"/>
            <person name="Earl A."/>
            <person name="Ward D."/>
            <person name="Feldgarden M."/>
            <person name="Gevers D."/>
            <person name="Huys G."/>
            <person name="Walker B."/>
            <person name="Young S.K."/>
            <person name="Zeng Q."/>
            <person name="Gargeya S."/>
            <person name="Fitzgerald M."/>
            <person name="Haas B."/>
            <person name="Abouelleil A."/>
            <person name="Alvarado L."/>
            <person name="Arachchi H.M."/>
            <person name="Berlin A."/>
            <person name="Chapman S.B."/>
            <person name="Goldberg J."/>
            <person name="Griggs A."/>
            <person name="Gujja S."/>
            <person name="Hansen M."/>
            <person name="Howarth C."/>
            <person name="Imamovic A."/>
            <person name="Larimer J."/>
            <person name="McCowen C."/>
            <person name="Montmayeur A."/>
            <person name="Murphy C."/>
            <person name="Neiman D."/>
            <person name="Pearson M."/>
            <person name="Priest M."/>
            <person name="Roberts A."/>
            <person name="Saif S."/>
            <person name="Shea T."/>
            <person name="Sisk P."/>
            <person name="Sykes S."/>
            <person name="Wortman J."/>
            <person name="Nusbaum C."/>
            <person name="Birren B."/>
        </authorList>
    </citation>
    <scope>NUCLEOTIDE SEQUENCE [LARGE SCALE GENOMIC DNA]</scope>
    <source>
        <strain evidence="4 5">ATCC 49717</strain>
    </source>
</reference>
<dbReference type="PANTHER" id="PTHR34477:SF1">
    <property type="entry name" value="UPF0213 PROTEIN YHBQ"/>
    <property type="match status" value="1"/>
</dbReference>
<dbReference type="PROSITE" id="PS50164">
    <property type="entry name" value="GIY_YIG"/>
    <property type="match status" value="1"/>
</dbReference>
<dbReference type="InterPro" id="IPR050190">
    <property type="entry name" value="UPF0213_domain"/>
</dbReference>
<feature type="region of interest" description="Disordered" evidence="2">
    <location>
        <begin position="98"/>
        <end position="122"/>
    </location>
</feature>
<dbReference type="Pfam" id="PF01541">
    <property type="entry name" value="GIY-YIG"/>
    <property type="match status" value="1"/>
</dbReference>
<organism evidence="4 5">
    <name type="scientific">Afipia broomeae ATCC 49717</name>
    <dbReference type="NCBI Taxonomy" id="883078"/>
    <lineage>
        <taxon>Bacteria</taxon>
        <taxon>Pseudomonadati</taxon>
        <taxon>Pseudomonadota</taxon>
        <taxon>Alphaproteobacteria</taxon>
        <taxon>Hyphomicrobiales</taxon>
        <taxon>Nitrobacteraceae</taxon>
        <taxon>Afipia</taxon>
    </lineage>
</organism>
<dbReference type="InterPro" id="IPR000305">
    <property type="entry name" value="GIY-YIG_endonuc"/>
</dbReference>
<dbReference type="PATRIC" id="fig|883078.3.peg.3201"/>
<dbReference type="RefSeq" id="WP_006021799.1">
    <property type="nucleotide sequence ID" value="NZ_KB375283.1"/>
</dbReference>
<protein>
    <recommendedName>
        <fullName evidence="3">GIY-YIG domain-containing protein</fullName>
    </recommendedName>
</protein>
<comment type="similarity">
    <text evidence="1">Belongs to the UPF0213 family.</text>
</comment>
<proteinExistence type="inferred from homology"/>
<evidence type="ECO:0000256" key="2">
    <source>
        <dbReference type="SAM" id="MobiDB-lite"/>
    </source>
</evidence>
<dbReference type="InterPro" id="IPR035901">
    <property type="entry name" value="GIY-YIG_endonuc_sf"/>
</dbReference>
<name>K8PEA0_9BRAD</name>
<dbReference type="eggNOG" id="COG2827">
    <property type="taxonomic scope" value="Bacteria"/>
</dbReference>
<dbReference type="SUPFAM" id="SSF82771">
    <property type="entry name" value="GIY-YIG endonuclease"/>
    <property type="match status" value="1"/>
</dbReference>
<evidence type="ECO:0000313" key="4">
    <source>
        <dbReference type="EMBL" id="EKS36678.1"/>
    </source>
</evidence>
<dbReference type="Proteomes" id="UP000001096">
    <property type="component" value="Unassembled WGS sequence"/>
</dbReference>
<accession>K8PEA0</accession>
<dbReference type="PANTHER" id="PTHR34477">
    <property type="entry name" value="UPF0213 PROTEIN YHBQ"/>
    <property type="match status" value="1"/>
</dbReference>
<dbReference type="HOGENOM" id="CLU_135650_5_0_5"/>
<dbReference type="AlphaFoldDB" id="K8PEA0"/>
<evidence type="ECO:0000313" key="5">
    <source>
        <dbReference type="Proteomes" id="UP000001096"/>
    </source>
</evidence>
<keyword evidence="5" id="KW-1185">Reference proteome</keyword>
<dbReference type="CDD" id="cd10449">
    <property type="entry name" value="GIY-YIG_SLX1_like"/>
    <property type="match status" value="1"/>
</dbReference>
<dbReference type="EMBL" id="AGWX01000004">
    <property type="protein sequence ID" value="EKS36678.1"/>
    <property type="molecule type" value="Genomic_DNA"/>
</dbReference>
<gene>
    <name evidence="4" type="ORF">HMPREF9695_03096</name>
</gene>
<sequence>MSSASSSKSKRPTRKKPVAFVYVLGCLHKGRYISYVGWTNDVTQRLAKHNNGTGARSTRGRAWTLLHTEPFQTRNEAMSREWHLKRDRAFRKKLMDAVRAGQSASSPRPVLTGRGRIAKQSG</sequence>
<dbReference type="Gene3D" id="3.40.1440.10">
    <property type="entry name" value="GIY-YIG endonuclease"/>
    <property type="match status" value="1"/>
</dbReference>